<proteinExistence type="inferred from homology"/>
<dbReference type="PRINTS" id="PR00276">
    <property type="entry name" value="INSULINFAMLY"/>
</dbReference>
<keyword evidence="6" id="KW-1185">Reference proteome</keyword>
<protein>
    <recommendedName>
        <fullName evidence="4">Insulin-like domain-containing protein</fullName>
    </recommendedName>
</protein>
<evidence type="ECO:0000256" key="3">
    <source>
        <dbReference type="SAM" id="SignalP"/>
    </source>
</evidence>
<name>A0AA36H9G8_CYLNA</name>
<dbReference type="SUPFAM" id="SSF56994">
    <property type="entry name" value="Insulin-like"/>
    <property type="match status" value="1"/>
</dbReference>
<dbReference type="AlphaFoldDB" id="A0AA36H9G8"/>
<evidence type="ECO:0000256" key="1">
    <source>
        <dbReference type="ARBA" id="ARBA00009034"/>
    </source>
</evidence>
<dbReference type="Proteomes" id="UP001176961">
    <property type="component" value="Unassembled WGS sequence"/>
</dbReference>
<dbReference type="InterPro" id="IPR022353">
    <property type="entry name" value="Insulin_CS"/>
</dbReference>
<dbReference type="InterPro" id="IPR016179">
    <property type="entry name" value="Insulin-like"/>
</dbReference>
<keyword evidence="2 3" id="KW-0732">Signal</keyword>
<comment type="similarity">
    <text evidence="1">Belongs to the insulin family.</text>
</comment>
<evidence type="ECO:0000313" key="6">
    <source>
        <dbReference type="Proteomes" id="UP001176961"/>
    </source>
</evidence>
<dbReference type="GO" id="GO:0005576">
    <property type="term" value="C:extracellular region"/>
    <property type="evidence" value="ECO:0007669"/>
    <property type="project" value="InterPro"/>
</dbReference>
<sequence>MQLALIYLPCLFTLAETVLEEWPLERRSYEESPAQAAADIPISDYRKRASSEALFTRERRVRLCGKKIIEQLLLICDSCILPAGSEIVKRSDQNSVRQATRRLMKRELSIATKCCVDGCSLSELEQLCCKSG</sequence>
<dbReference type="Gene3D" id="1.10.100.10">
    <property type="entry name" value="Insulin-like"/>
    <property type="match status" value="1"/>
</dbReference>
<gene>
    <name evidence="5" type="ORF">CYNAS_LOCUS18420</name>
</gene>
<dbReference type="SMART" id="SM00078">
    <property type="entry name" value="IlGF"/>
    <property type="match status" value="1"/>
</dbReference>
<evidence type="ECO:0000256" key="2">
    <source>
        <dbReference type="ARBA" id="ARBA00022729"/>
    </source>
</evidence>
<dbReference type="EMBL" id="CATQJL010000316">
    <property type="protein sequence ID" value="CAJ0606437.1"/>
    <property type="molecule type" value="Genomic_DNA"/>
</dbReference>
<dbReference type="GO" id="GO:0005179">
    <property type="term" value="F:hormone activity"/>
    <property type="evidence" value="ECO:0007669"/>
    <property type="project" value="InterPro"/>
</dbReference>
<evidence type="ECO:0000259" key="4">
    <source>
        <dbReference type="SMART" id="SM00078"/>
    </source>
</evidence>
<dbReference type="InterPro" id="IPR022352">
    <property type="entry name" value="Ins/IGF/rlx"/>
</dbReference>
<accession>A0AA36H9G8</accession>
<evidence type="ECO:0000313" key="5">
    <source>
        <dbReference type="EMBL" id="CAJ0606437.1"/>
    </source>
</evidence>
<comment type="caution">
    <text evidence="5">The sequence shown here is derived from an EMBL/GenBank/DDBJ whole genome shotgun (WGS) entry which is preliminary data.</text>
</comment>
<feature type="signal peptide" evidence="3">
    <location>
        <begin position="1"/>
        <end position="17"/>
    </location>
</feature>
<feature type="chain" id="PRO_5041388899" description="Insulin-like domain-containing protein" evidence="3">
    <location>
        <begin position="18"/>
        <end position="132"/>
    </location>
</feature>
<organism evidence="5 6">
    <name type="scientific">Cylicocyclus nassatus</name>
    <name type="common">Nematode worm</name>
    <dbReference type="NCBI Taxonomy" id="53992"/>
    <lineage>
        <taxon>Eukaryota</taxon>
        <taxon>Metazoa</taxon>
        <taxon>Ecdysozoa</taxon>
        <taxon>Nematoda</taxon>
        <taxon>Chromadorea</taxon>
        <taxon>Rhabditida</taxon>
        <taxon>Rhabditina</taxon>
        <taxon>Rhabditomorpha</taxon>
        <taxon>Strongyloidea</taxon>
        <taxon>Strongylidae</taxon>
        <taxon>Cylicocyclus</taxon>
    </lineage>
</organism>
<dbReference type="PROSITE" id="PS00262">
    <property type="entry name" value="INSULIN"/>
    <property type="match status" value="1"/>
</dbReference>
<dbReference type="InterPro" id="IPR036438">
    <property type="entry name" value="Insulin-like_sf"/>
</dbReference>
<reference evidence="5" key="1">
    <citation type="submission" date="2023-07" db="EMBL/GenBank/DDBJ databases">
        <authorList>
            <consortium name="CYATHOMIX"/>
        </authorList>
    </citation>
    <scope>NUCLEOTIDE SEQUENCE</scope>
    <source>
        <strain evidence="5">N/A</strain>
    </source>
</reference>
<feature type="domain" description="Insulin-like" evidence="4">
    <location>
        <begin position="61"/>
        <end position="128"/>
    </location>
</feature>